<evidence type="ECO:0000256" key="2">
    <source>
        <dbReference type="SAM" id="SignalP"/>
    </source>
</evidence>
<sequence length="279" mass="29037">MKSTAAALPTVLVLKALALFPGLALAAETETLFNVVVDSPSTTTTLEVAGIVTVLPAPEPLDRRSISMAASTDASAYLSHAYRGRVPAGATGAAVTRIASAMYALETAFEAQPHASAREAVMLSAAFNASVNVTPFRQSAYNWASIQTQPWYSSHVPAKYKDEVSVFVSNWYEAGRAELEGVTEVTSIASAPQRKPEATKASSTSYAGTVTIRPGLTTITQQGSLSVGPPPSTASFLYIWPATTEVVATGEGSSMRCGLASSVVAFIAACVAAAWLLVN</sequence>
<protein>
    <submittedName>
        <fullName evidence="3">Uncharacterized protein</fullName>
    </submittedName>
</protein>
<name>A0AA38R6M2_9PEZI</name>
<keyword evidence="1" id="KW-0472">Membrane</keyword>
<feature type="transmembrane region" description="Helical" evidence="1">
    <location>
        <begin position="259"/>
        <end position="278"/>
    </location>
</feature>
<keyword evidence="1" id="KW-0812">Transmembrane</keyword>
<keyword evidence="2" id="KW-0732">Signal</keyword>
<accession>A0AA38R6M2</accession>
<dbReference type="EMBL" id="JANBVO010000038">
    <property type="protein sequence ID" value="KAJ9136737.1"/>
    <property type="molecule type" value="Genomic_DNA"/>
</dbReference>
<dbReference type="AlphaFoldDB" id="A0AA38R6M2"/>
<gene>
    <name evidence="3" type="ORF">NKR23_g9600</name>
</gene>
<organism evidence="3 4">
    <name type="scientific">Pleurostoma richardsiae</name>
    <dbReference type="NCBI Taxonomy" id="41990"/>
    <lineage>
        <taxon>Eukaryota</taxon>
        <taxon>Fungi</taxon>
        <taxon>Dikarya</taxon>
        <taxon>Ascomycota</taxon>
        <taxon>Pezizomycotina</taxon>
        <taxon>Sordariomycetes</taxon>
        <taxon>Sordariomycetidae</taxon>
        <taxon>Calosphaeriales</taxon>
        <taxon>Pleurostomataceae</taxon>
        <taxon>Pleurostoma</taxon>
    </lineage>
</organism>
<feature type="signal peptide" evidence="2">
    <location>
        <begin position="1"/>
        <end position="26"/>
    </location>
</feature>
<proteinExistence type="predicted"/>
<feature type="chain" id="PRO_5041448575" evidence="2">
    <location>
        <begin position="27"/>
        <end position="279"/>
    </location>
</feature>
<evidence type="ECO:0000313" key="4">
    <source>
        <dbReference type="Proteomes" id="UP001174694"/>
    </source>
</evidence>
<evidence type="ECO:0000256" key="1">
    <source>
        <dbReference type="SAM" id="Phobius"/>
    </source>
</evidence>
<keyword evidence="4" id="KW-1185">Reference proteome</keyword>
<reference evidence="3" key="1">
    <citation type="submission" date="2022-07" db="EMBL/GenBank/DDBJ databases">
        <title>Fungi with potential for degradation of polypropylene.</title>
        <authorList>
            <person name="Gostincar C."/>
        </authorList>
    </citation>
    <scope>NUCLEOTIDE SEQUENCE</scope>
    <source>
        <strain evidence="3">EXF-13308</strain>
    </source>
</reference>
<keyword evidence="1" id="KW-1133">Transmembrane helix</keyword>
<dbReference type="Proteomes" id="UP001174694">
    <property type="component" value="Unassembled WGS sequence"/>
</dbReference>
<evidence type="ECO:0000313" key="3">
    <source>
        <dbReference type="EMBL" id="KAJ9136737.1"/>
    </source>
</evidence>
<comment type="caution">
    <text evidence="3">The sequence shown here is derived from an EMBL/GenBank/DDBJ whole genome shotgun (WGS) entry which is preliminary data.</text>
</comment>